<proteinExistence type="predicted"/>
<protein>
    <submittedName>
        <fullName evidence="1">Uncharacterized protein</fullName>
    </submittedName>
</protein>
<dbReference type="SUPFAM" id="SSF160719">
    <property type="entry name" value="gpW/gp25-like"/>
    <property type="match status" value="1"/>
</dbReference>
<gene>
    <name evidence="1" type="ORF">OM076_11350</name>
</gene>
<evidence type="ECO:0000313" key="2">
    <source>
        <dbReference type="Proteomes" id="UP001149140"/>
    </source>
</evidence>
<dbReference type="AlphaFoldDB" id="A0A9X3S1B0"/>
<dbReference type="RefSeq" id="WP_270039964.1">
    <property type="nucleotide sequence ID" value="NZ_JAPDOD010000007.1"/>
</dbReference>
<dbReference type="Gene3D" id="3.10.450.40">
    <property type="match status" value="1"/>
</dbReference>
<accession>A0A9X3S1B0</accession>
<keyword evidence="2" id="KW-1185">Reference proteome</keyword>
<evidence type="ECO:0000313" key="1">
    <source>
        <dbReference type="EMBL" id="MDA0160862.1"/>
    </source>
</evidence>
<sequence>MDDRTLAQERALGFTPALEPIFPGLDLARDLVLERGSGGRDLKLVRGVDALAQDLSIAFTTALGVDVFDTNLGFDGLNALVEATPSVLTRERIRVAVIKLLQREPRVRRILDVKLDDGRLTATGADTPEAAELRAGRKLEVQVQIETIADDRLDVRIGEVPNV</sequence>
<reference evidence="1" key="1">
    <citation type="submission" date="2022-10" db="EMBL/GenBank/DDBJ databases">
        <title>The WGS of Solirubrobacter ginsenosidimutans DSM 21036.</title>
        <authorList>
            <person name="Jiang Z."/>
        </authorList>
    </citation>
    <scope>NUCLEOTIDE SEQUENCE</scope>
    <source>
        <strain evidence="1">DSM 21036</strain>
    </source>
</reference>
<comment type="caution">
    <text evidence="1">The sequence shown here is derived from an EMBL/GenBank/DDBJ whole genome shotgun (WGS) entry which is preliminary data.</text>
</comment>
<dbReference type="Proteomes" id="UP001149140">
    <property type="component" value="Unassembled WGS sequence"/>
</dbReference>
<organism evidence="1 2">
    <name type="scientific">Solirubrobacter ginsenosidimutans</name>
    <dbReference type="NCBI Taxonomy" id="490573"/>
    <lineage>
        <taxon>Bacteria</taxon>
        <taxon>Bacillati</taxon>
        <taxon>Actinomycetota</taxon>
        <taxon>Thermoleophilia</taxon>
        <taxon>Solirubrobacterales</taxon>
        <taxon>Solirubrobacteraceae</taxon>
        <taxon>Solirubrobacter</taxon>
    </lineage>
</organism>
<name>A0A9X3S1B0_9ACTN</name>
<dbReference type="EMBL" id="JAPDOD010000007">
    <property type="protein sequence ID" value="MDA0160862.1"/>
    <property type="molecule type" value="Genomic_DNA"/>
</dbReference>